<evidence type="ECO:0000313" key="3">
    <source>
        <dbReference type="Proteomes" id="UP000183253"/>
    </source>
</evidence>
<evidence type="ECO:0000259" key="1">
    <source>
        <dbReference type="Pfam" id="PF06902"/>
    </source>
</evidence>
<name>A0A1H4EU41_9BACT</name>
<dbReference type="RefSeq" id="WP_010264896.1">
    <property type="nucleotide sequence ID" value="NZ_CAEG01000015.1"/>
</dbReference>
<proteinExistence type="predicted"/>
<protein>
    <submittedName>
        <fullName evidence="2">Uncharacterized Fe-S cluster protein YjdI</fullName>
    </submittedName>
</protein>
<accession>A0A1H4EU41</accession>
<feature type="domain" description="Divergent 4Fe-4S mono-cluster" evidence="1">
    <location>
        <begin position="10"/>
        <end position="71"/>
    </location>
</feature>
<organism evidence="2 3">
    <name type="scientific">Alistipes timonensis JC136</name>
    <dbReference type="NCBI Taxonomy" id="1033731"/>
    <lineage>
        <taxon>Bacteria</taxon>
        <taxon>Pseudomonadati</taxon>
        <taxon>Bacteroidota</taxon>
        <taxon>Bacteroidia</taxon>
        <taxon>Bacteroidales</taxon>
        <taxon>Rikenellaceae</taxon>
        <taxon>Alistipes</taxon>
    </lineage>
</organism>
<gene>
    <name evidence="2" type="ORF">SAMN05444145_10888</name>
</gene>
<evidence type="ECO:0000313" key="2">
    <source>
        <dbReference type="EMBL" id="SEA88584.1"/>
    </source>
</evidence>
<dbReference type="Proteomes" id="UP000183253">
    <property type="component" value="Unassembled WGS sequence"/>
</dbReference>
<dbReference type="Pfam" id="PF06902">
    <property type="entry name" value="Fer4_19"/>
    <property type="match status" value="1"/>
</dbReference>
<dbReference type="EMBL" id="FNRI01000008">
    <property type="protein sequence ID" value="SEA88584.1"/>
    <property type="molecule type" value="Genomic_DNA"/>
</dbReference>
<keyword evidence="3" id="KW-1185">Reference proteome</keyword>
<dbReference type="InterPro" id="IPR010693">
    <property type="entry name" value="Divergent_4Fe-4S_mono-cluster"/>
</dbReference>
<dbReference type="OrthoDB" id="9795032at2"/>
<reference evidence="2 3" key="1">
    <citation type="submission" date="2016-10" db="EMBL/GenBank/DDBJ databases">
        <authorList>
            <person name="de Groot N.N."/>
        </authorList>
    </citation>
    <scope>NUCLEOTIDE SEQUENCE [LARGE SCALE GENOMIC DNA]</scope>
    <source>
        <strain evidence="2 3">DSM 25383</strain>
    </source>
</reference>
<dbReference type="AlphaFoldDB" id="A0A1H4EU41"/>
<sequence>MDPKNTIKEYTNGEIIIVWQPELCTHAGVCVKMLPKVYNPKERPWVKPENASTAELIAQIDKCPSGALSYRMAEK</sequence>